<dbReference type="PANTHER" id="PTHR43669:SF3">
    <property type="entry name" value="ALCOHOL DEHYDROGENASE, PUTATIVE (AFU_ORTHOLOGUE AFUA_3G03445)-RELATED"/>
    <property type="match status" value="1"/>
</dbReference>
<feature type="domain" description="Ketoreductase" evidence="5">
    <location>
        <begin position="7"/>
        <end position="177"/>
    </location>
</feature>
<organism evidence="6 7">
    <name type="scientific">Cutaneotrichosporon cavernicola</name>
    <dbReference type="NCBI Taxonomy" id="279322"/>
    <lineage>
        <taxon>Eukaryota</taxon>
        <taxon>Fungi</taxon>
        <taxon>Dikarya</taxon>
        <taxon>Basidiomycota</taxon>
        <taxon>Agaricomycotina</taxon>
        <taxon>Tremellomycetes</taxon>
        <taxon>Trichosporonales</taxon>
        <taxon>Trichosporonaceae</taxon>
        <taxon>Cutaneotrichosporon</taxon>
    </lineage>
</organism>
<protein>
    <recommendedName>
        <fullName evidence="5">Ketoreductase domain-containing protein</fullName>
    </recommendedName>
</protein>
<dbReference type="InterPro" id="IPR036291">
    <property type="entry name" value="NAD(P)-bd_dom_sf"/>
</dbReference>
<reference evidence="6" key="1">
    <citation type="journal article" date="2023" name="BMC Genomics">
        <title>Chromosome-level genome assemblies of Cutaneotrichosporon spp. (Trichosporonales, Basidiomycota) reveal imbalanced evolution between nucleotide sequences and chromosome synteny.</title>
        <authorList>
            <person name="Kobayashi Y."/>
            <person name="Kayamori A."/>
            <person name="Aoki K."/>
            <person name="Shiwa Y."/>
            <person name="Matsutani M."/>
            <person name="Fujita N."/>
            <person name="Sugita T."/>
            <person name="Iwasaki W."/>
            <person name="Tanaka N."/>
            <person name="Takashima M."/>
        </authorList>
    </citation>
    <scope>NUCLEOTIDE SEQUENCE</scope>
    <source>
        <strain evidence="6">HIS019</strain>
    </source>
</reference>
<proteinExistence type="inferred from homology"/>
<dbReference type="InterPro" id="IPR020904">
    <property type="entry name" value="Sc_DH/Rdtase_CS"/>
</dbReference>
<dbReference type="PANTHER" id="PTHR43669">
    <property type="entry name" value="5-KETO-D-GLUCONATE 5-REDUCTASE"/>
    <property type="match status" value="1"/>
</dbReference>
<dbReference type="GO" id="GO:0016491">
    <property type="term" value="F:oxidoreductase activity"/>
    <property type="evidence" value="ECO:0007669"/>
    <property type="project" value="UniProtKB-KW"/>
</dbReference>
<dbReference type="AlphaFoldDB" id="A0AA48QXW0"/>
<evidence type="ECO:0000256" key="1">
    <source>
        <dbReference type="ARBA" id="ARBA00006484"/>
    </source>
</evidence>
<evidence type="ECO:0000313" key="7">
    <source>
        <dbReference type="Proteomes" id="UP001233271"/>
    </source>
</evidence>
<evidence type="ECO:0000313" key="6">
    <source>
        <dbReference type="EMBL" id="BEI93750.1"/>
    </source>
</evidence>
<dbReference type="RefSeq" id="XP_060459015.1">
    <property type="nucleotide sequence ID" value="XM_060602641.1"/>
</dbReference>
<accession>A0AA48QXW0</accession>
<name>A0AA48QXW0_9TREE</name>
<sequence>MSLSTPQVILITGASGGIGRACAVALSKAYPECVLVLSGRREDALLATAELCGKTEIAVGDVSKDDDVAAMFEMVRSKYGRLDVLFNNAGVDLLPSTPLEEADMSTFRRALDINIMGAVLCTAHAIKLMQSSGGRIINNGSISSTSPRPDSAAYTISKHAILGLSRSTSLDGRKYGIKCTQLDIGNAATDMIAHAAKGCRQPDGSLRPEPMMRVQNVADTVVFLAGIGSEADVQRMEILAAGMPFVGRG</sequence>
<dbReference type="PRINTS" id="PR00080">
    <property type="entry name" value="SDRFAMILY"/>
</dbReference>
<keyword evidence="7" id="KW-1185">Reference proteome</keyword>
<keyword evidence="2" id="KW-0521">NADP</keyword>
<dbReference type="InterPro" id="IPR057326">
    <property type="entry name" value="KR_dom"/>
</dbReference>
<comment type="similarity">
    <text evidence="1 4">Belongs to the short-chain dehydrogenases/reductases (SDR) family.</text>
</comment>
<gene>
    <name evidence="6" type="ORF">CcaverHIS019_0602090</name>
</gene>
<dbReference type="SUPFAM" id="SSF51735">
    <property type="entry name" value="NAD(P)-binding Rossmann-fold domains"/>
    <property type="match status" value="1"/>
</dbReference>
<evidence type="ECO:0000256" key="3">
    <source>
        <dbReference type="ARBA" id="ARBA00023002"/>
    </source>
</evidence>
<keyword evidence="3" id="KW-0560">Oxidoreductase</keyword>
<dbReference type="PRINTS" id="PR00081">
    <property type="entry name" value="GDHRDH"/>
</dbReference>
<dbReference type="PROSITE" id="PS00061">
    <property type="entry name" value="ADH_SHORT"/>
    <property type="match status" value="1"/>
</dbReference>
<evidence type="ECO:0000259" key="5">
    <source>
        <dbReference type="SMART" id="SM00822"/>
    </source>
</evidence>
<dbReference type="SMART" id="SM00822">
    <property type="entry name" value="PKS_KR"/>
    <property type="match status" value="1"/>
</dbReference>
<dbReference type="InterPro" id="IPR002347">
    <property type="entry name" value="SDR_fam"/>
</dbReference>
<dbReference type="Pfam" id="PF00106">
    <property type="entry name" value="adh_short"/>
    <property type="match status" value="1"/>
</dbReference>
<dbReference type="CDD" id="cd05233">
    <property type="entry name" value="SDR_c"/>
    <property type="match status" value="1"/>
</dbReference>
<dbReference type="EMBL" id="AP028217">
    <property type="protein sequence ID" value="BEI93750.1"/>
    <property type="molecule type" value="Genomic_DNA"/>
</dbReference>
<dbReference type="KEGG" id="ccac:CcaHIS019_0602090"/>
<dbReference type="Gene3D" id="3.40.50.720">
    <property type="entry name" value="NAD(P)-binding Rossmann-like Domain"/>
    <property type="match status" value="1"/>
</dbReference>
<evidence type="ECO:0000256" key="4">
    <source>
        <dbReference type="RuleBase" id="RU000363"/>
    </source>
</evidence>
<evidence type="ECO:0000256" key="2">
    <source>
        <dbReference type="ARBA" id="ARBA00022857"/>
    </source>
</evidence>
<dbReference type="Proteomes" id="UP001233271">
    <property type="component" value="Chromosome 6"/>
</dbReference>
<dbReference type="GeneID" id="85497620"/>